<comment type="caution">
    <text evidence="1">The sequence shown here is derived from an EMBL/GenBank/DDBJ whole genome shotgun (WGS) entry which is preliminary data.</text>
</comment>
<organism evidence="1 2">
    <name type="scientific">SAR86 cluster bacterium</name>
    <dbReference type="NCBI Taxonomy" id="2030880"/>
    <lineage>
        <taxon>Bacteria</taxon>
        <taxon>Pseudomonadati</taxon>
        <taxon>Pseudomonadota</taxon>
        <taxon>Gammaproteobacteria</taxon>
        <taxon>SAR86 cluster</taxon>
    </lineage>
</organism>
<sequence length="104" mass="11565">MSDKTNRREPADLKGKMIQVFLDGTKRKRGAIGSRRVRVVGVKCSRGRLTGLTVCMFSPVSGRYNGKRVRLKPGEYEHTQHTTGVLWFNRLHPIGEWLGAGGAA</sequence>
<reference evidence="2" key="1">
    <citation type="submission" date="2017-08" db="EMBL/GenBank/DDBJ databases">
        <title>A dynamic microbial community with high functional redundancy inhabits the cold, oxic subseafloor aquifer.</title>
        <authorList>
            <person name="Tully B.J."/>
            <person name="Wheat C.G."/>
            <person name="Glazer B.T."/>
            <person name="Huber J.A."/>
        </authorList>
    </citation>
    <scope>NUCLEOTIDE SEQUENCE [LARGE SCALE GENOMIC DNA]</scope>
</reference>
<dbReference type="Proteomes" id="UP000218327">
    <property type="component" value="Unassembled WGS sequence"/>
</dbReference>
<evidence type="ECO:0000313" key="1">
    <source>
        <dbReference type="EMBL" id="PCJ18322.1"/>
    </source>
</evidence>
<name>A0A2A5AG62_9GAMM</name>
<accession>A0A2A5AG62</accession>
<dbReference type="EMBL" id="NVVJ01000101">
    <property type="protein sequence ID" value="PCJ18322.1"/>
    <property type="molecule type" value="Genomic_DNA"/>
</dbReference>
<gene>
    <name evidence="1" type="ORF">COA96_17030</name>
</gene>
<dbReference type="AlphaFoldDB" id="A0A2A5AG62"/>
<evidence type="ECO:0000313" key="2">
    <source>
        <dbReference type="Proteomes" id="UP000218327"/>
    </source>
</evidence>
<proteinExistence type="predicted"/>
<protein>
    <submittedName>
        <fullName evidence="1">Uncharacterized protein</fullName>
    </submittedName>
</protein>